<dbReference type="InterPro" id="IPR051274">
    <property type="entry name" value="3-5_Exoribonuclease"/>
</dbReference>
<evidence type="ECO:0000259" key="4">
    <source>
        <dbReference type="SMART" id="SM00479"/>
    </source>
</evidence>
<dbReference type="InterPro" id="IPR013520">
    <property type="entry name" value="Ribonucl_H"/>
</dbReference>
<dbReference type="PANTHER" id="PTHR23044">
    <property type="entry name" value="3'-5' EXONUCLEASE ERI1-RELATED"/>
    <property type="match status" value="1"/>
</dbReference>
<dbReference type="InterPro" id="IPR036397">
    <property type="entry name" value="RNaseH_sf"/>
</dbReference>
<dbReference type="Pfam" id="PF00929">
    <property type="entry name" value="RNase_T"/>
    <property type="match status" value="1"/>
</dbReference>
<dbReference type="InterPro" id="IPR047201">
    <property type="entry name" value="ERI-1_3'hExo-like"/>
</dbReference>
<proteinExistence type="predicted"/>
<evidence type="ECO:0000256" key="3">
    <source>
        <dbReference type="ARBA" id="ARBA00022839"/>
    </source>
</evidence>
<dbReference type="EMBL" id="BAUV01000010">
    <property type="protein sequence ID" value="GAE34738.1"/>
    <property type="molecule type" value="Genomic_DNA"/>
</dbReference>
<dbReference type="SMART" id="SM00479">
    <property type="entry name" value="EXOIII"/>
    <property type="match status" value="1"/>
</dbReference>
<reference evidence="5 6" key="1">
    <citation type="journal article" date="2014" name="Genome Announc.">
        <title>Draft Genome Sequences of Three Alkaliphilic Bacillus Strains, Bacillus wakoensis JCM 9140T, Bacillus akibai JCM 9157T, and Bacillus hemicellulosilyticus JCM 9152T.</title>
        <authorList>
            <person name="Yuki M."/>
            <person name="Oshima K."/>
            <person name="Suda W."/>
            <person name="Oshida Y."/>
            <person name="Kitamura K."/>
            <person name="Iida T."/>
            <person name="Hattori M."/>
            <person name="Ohkuma M."/>
        </authorList>
    </citation>
    <scope>NUCLEOTIDE SEQUENCE [LARGE SCALE GENOMIC DNA]</scope>
    <source>
        <strain evidence="5 6">JCM 9157</strain>
    </source>
</reference>
<sequence>MAKVKQFIFFDFEMLCANKGLTFEAMEAIRLGAVKYDLETEQITSFDQFIKPISTKPLSNFCKTLTGIKDEDLQDAASFKVVFKDFLTWVGGVKKSRFFSWSPSDLSRLKLDALKHEVSQSTINKIEKRYVDFQAIFTKRVSNSNVSVEGALKLYELDFIGEKHNPMYDAYNTLRIYLQFLDQPLASDLIMLKTFIFETEDFPIEQMNKQLQRKLMKEVSSFSEKLIYFI</sequence>
<dbReference type="InterPro" id="IPR012337">
    <property type="entry name" value="RNaseH-like_sf"/>
</dbReference>
<dbReference type="AlphaFoldDB" id="W4QSX0"/>
<gene>
    <name evidence="5" type="ORF">JCM9157_1815</name>
</gene>
<name>W4QSX0_HALA3</name>
<keyword evidence="1" id="KW-0540">Nuclease</keyword>
<dbReference type="GO" id="GO:0000175">
    <property type="term" value="F:3'-5'-RNA exonuclease activity"/>
    <property type="evidence" value="ECO:0007669"/>
    <property type="project" value="InterPro"/>
</dbReference>
<dbReference type="CDD" id="cd06133">
    <property type="entry name" value="ERI-1_3'hExo_like"/>
    <property type="match status" value="1"/>
</dbReference>
<dbReference type="Gene3D" id="3.30.420.10">
    <property type="entry name" value="Ribonuclease H-like superfamily/Ribonuclease H"/>
    <property type="match status" value="1"/>
</dbReference>
<feature type="domain" description="Exonuclease" evidence="4">
    <location>
        <begin position="6"/>
        <end position="186"/>
    </location>
</feature>
<evidence type="ECO:0000256" key="1">
    <source>
        <dbReference type="ARBA" id="ARBA00022722"/>
    </source>
</evidence>
<keyword evidence="6" id="KW-1185">Reference proteome</keyword>
<dbReference type="PANTHER" id="PTHR23044:SF4">
    <property type="entry name" value="CELL DEATH-RELATED NUCLEASE 4"/>
    <property type="match status" value="1"/>
</dbReference>
<keyword evidence="2" id="KW-0378">Hydrolase</keyword>
<protein>
    <submittedName>
        <fullName evidence="5">Exonuclease</fullName>
    </submittedName>
</protein>
<evidence type="ECO:0000313" key="5">
    <source>
        <dbReference type="EMBL" id="GAE34738.1"/>
    </source>
</evidence>
<organism evidence="5 6">
    <name type="scientific">Halalkalibacter akibai (strain ATCC 43226 / DSM 21942 / CIP 109018 / JCM 9157 / 1139)</name>
    <name type="common">Bacillus akibai</name>
    <dbReference type="NCBI Taxonomy" id="1236973"/>
    <lineage>
        <taxon>Bacteria</taxon>
        <taxon>Bacillati</taxon>
        <taxon>Bacillota</taxon>
        <taxon>Bacilli</taxon>
        <taxon>Bacillales</taxon>
        <taxon>Bacillaceae</taxon>
        <taxon>Halalkalibacter</taxon>
    </lineage>
</organism>
<dbReference type="STRING" id="1236973.JCM9157_1815"/>
<dbReference type="RefSeq" id="WP_235714863.1">
    <property type="nucleotide sequence ID" value="NZ_BAUV01000010.1"/>
</dbReference>
<comment type="caution">
    <text evidence="5">The sequence shown here is derived from an EMBL/GenBank/DDBJ whole genome shotgun (WGS) entry which is preliminary data.</text>
</comment>
<dbReference type="Proteomes" id="UP000018896">
    <property type="component" value="Unassembled WGS sequence"/>
</dbReference>
<accession>W4QSX0</accession>
<dbReference type="eggNOG" id="COG5018">
    <property type="taxonomic scope" value="Bacteria"/>
</dbReference>
<evidence type="ECO:0000256" key="2">
    <source>
        <dbReference type="ARBA" id="ARBA00022801"/>
    </source>
</evidence>
<dbReference type="GO" id="GO:0003676">
    <property type="term" value="F:nucleic acid binding"/>
    <property type="evidence" value="ECO:0007669"/>
    <property type="project" value="InterPro"/>
</dbReference>
<keyword evidence="3 5" id="KW-0269">Exonuclease</keyword>
<evidence type="ECO:0000313" key="6">
    <source>
        <dbReference type="Proteomes" id="UP000018896"/>
    </source>
</evidence>
<dbReference type="GO" id="GO:0005737">
    <property type="term" value="C:cytoplasm"/>
    <property type="evidence" value="ECO:0007669"/>
    <property type="project" value="TreeGrafter"/>
</dbReference>
<dbReference type="SUPFAM" id="SSF53098">
    <property type="entry name" value="Ribonuclease H-like"/>
    <property type="match status" value="1"/>
</dbReference>